<keyword evidence="3" id="KW-0813">Transport</keyword>
<evidence type="ECO:0000256" key="7">
    <source>
        <dbReference type="ARBA" id="ARBA00023004"/>
    </source>
</evidence>
<dbReference type="AlphaFoldDB" id="A0A2C6DWK7"/>
<dbReference type="Pfam" id="PF14537">
    <property type="entry name" value="Cytochrom_c3_2"/>
    <property type="match status" value="1"/>
</dbReference>
<name>A0A2C6DWK7_9GAMM</name>
<evidence type="ECO:0000256" key="3">
    <source>
        <dbReference type="ARBA" id="ARBA00022448"/>
    </source>
</evidence>
<dbReference type="GO" id="GO:0046872">
    <property type="term" value="F:metal ion binding"/>
    <property type="evidence" value="ECO:0007669"/>
    <property type="project" value="UniProtKB-KW"/>
</dbReference>
<keyword evidence="6" id="KW-0249">Electron transport</keyword>
<organism evidence="9 10">
    <name type="scientific">Budvicia aquatica</name>
    <dbReference type="NCBI Taxonomy" id="82979"/>
    <lineage>
        <taxon>Bacteria</taxon>
        <taxon>Pseudomonadati</taxon>
        <taxon>Pseudomonadota</taxon>
        <taxon>Gammaproteobacteria</taxon>
        <taxon>Enterobacterales</taxon>
        <taxon>Budviciaceae</taxon>
        <taxon>Budvicia</taxon>
    </lineage>
</organism>
<evidence type="ECO:0000256" key="5">
    <source>
        <dbReference type="ARBA" id="ARBA00022723"/>
    </source>
</evidence>
<proteinExistence type="predicted"/>
<dbReference type="GO" id="GO:0009061">
    <property type="term" value="P:anaerobic respiration"/>
    <property type="evidence" value="ECO:0007669"/>
    <property type="project" value="UniProtKB-ARBA"/>
</dbReference>
<feature type="domain" description="Tetrahaem cytochrome" evidence="8">
    <location>
        <begin position="35"/>
        <end position="131"/>
    </location>
</feature>
<evidence type="ECO:0000256" key="6">
    <source>
        <dbReference type="ARBA" id="ARBA00022982"/>
    </source>
</evidence>
<dbReference type="Proteomes" id="UP000224974">
    <property type="component" value="Unassembled WGS sequence"/>
</dbReference>
<dbReference type="STRING" id="1111728.GCA_000427805_00205"/>
<evidence type="ECO:0000256" key="2">
    <source>
        <dbReference type="ARBA" id="ARBA00004196"/>
    </source>
</evidence>
<evidence type="ECO:0000313" key="10">
    <source>
        <dbReference type="Proteomes" id="UP000224974"/>
    </source>
</evidence>
<dbReference type="GO" id="GO:0030313">
    <property type="term" value="C:cell envelope"/>
    <property type="evidence" value="ECO:0007669"/>
    <property type="project" value="UniProtKB-SubCell"/>
</dbReference>
<comment type="subcellular location">
    <subcellularLocation>
        <location evidence="2">Cell envelope</location>
    </subcellularLocation>
</comment>
<reference evidence="10" key="1">
    <citation type="submission" date="2017-09" db="EMBL/GenBank/DDBJ databases">
        <title>FDA dAtabase for Regulatory Grade micrObial Sequences (FDA-ARGOS): Supporting development and validation of Infectious Disease Dx tests.</title>
        <authorList>
            <person name="Minogue T."/>
            <person name="Wolcott M."/>
            <person name="Wasieloski L."/>
            <person name="Aguilar W."/>
            <person name="Moore D."/>
            <person name="Tallon L."/>
            <person name="Sadzewicz L."/>
            <person name="Ott S."/>
            <person name="Zhao X."/>
            <person name="Nagaraj S."/>
            <person name="Vavikolanu K."/>
            <person name="Aluvathingal J."/>
            <person name="Nadendla S."/>
            <person name="Sichtig H."/>
        </authorList>
    </citation>
    <scope>NUCLEOTIDE SEQUENCE [LARGE SCALE GENOMIC DNA]</scope>
    <source>
        <strain evidence="10">FDAARGOS_387</strain>
    </source>
</reference>
<keyword evidence="5" id="KW-0479">Metal-binding</keyword>
<evidence type="ECO:0000259" key="8">
    <source>
        <dbReference type="Pfam" id="PF14537"/>
    </source>
</evidence>
<evidence type="ECO:0000256" key="1">
    <source>
        <dbReference type="ARBA" id="ARBA00001926"/>
    </source>
</evidence>
<keyword evidence="7" id="KW-0408">Iron</keyword>
<sequence>MNKLLNNLAILIAAGVLCCVGILSVNAQDIIGMKMHETVGLECINCHNSELGDQKSKNMTPTCVNCHAPGERYYHGMKDAAGYSVLKEYSESGRIRTASFHDSHGGEIRCTVCHTSHQQKPQQLYCNNCHQFDVKIK</sequence>
<dbReference type="Gene3D" id="1.10.1130.10">
    <property type="entry name" value="Flavocytochrome C3, Chain A"/>
    <property type="match status" value="1"/>
</dbReference>
<gene>
    <name evidence="9" type="ORF">CRN84_15490</name>
</gene>
<keyword evidence="10" id="KW-1185">Reference proteome</keyword>
<dbReference type="OrthoDB" id="5397337at2"/>
<comment type="caution">
    <text evidence="9">The sequence shown here is derived from an EMBL/GenBank/DDBJ whole genome shotgun (WGS) entry which is preliminary data.</text>
</comment>
<dbReference type="EMBL" id="PDDX01000001">
    <property type="protein sequence ID" value="PHI32712.1"/>
    <property type="molecule type" value="Genomic_DNA"/>
</dbReference>
<protein>
    <recommendedName>
        <fullName evidence="8">Tetrahaem cytochrome domain-containing protein</fullName>
    </recommendedName>
</protein>
<keyword evidence="4" id="KW-0349">Heme</keyword>
<accession>A0A2C6DWK7</accession>
<dbReference type="InterPro" id="IPR012286">
    <property type="entry name" value="Tetrahaem_cytochrome"/>
</dbReference>
<evidence type="ECO:0000256" key="4">
    <source>
        <dbReference type="ARBA" id="ARBA00022617"/>
    </source>
</evidence>
<evidence type="ECO:0000313" key="9">
    <source>
        <dbReference type="EMBL" id="PHI32712.1"/>
    </source>
</evidence>
<dbReference type="InterPro" id="IPR036280">
    <property type="entry name" value="Multihaem_cyt_sf"/>
</dbReference>
<comment type="cofactor">
    <cofactor evidence="1">
        <name>heme c</name>
        <dbReference type="ChEBI" id="CHEBI:61717"/>
    </cofactor>
</comment>
<dbReference type="SUPFAM" id="SSF48695">
    <property type="entry name" value="Multiheme cytochromes"/>
    <property type="match status" value="1"/>
</dbReference>